<evidence type="ECO:0000256" key="1">
    <source>
        <dbReference type="SAM" id="MobiDB-lite"/>
    </source>
</evidence>
<reference evidence="2 3" key="1">
    <citation type="submission" date="2020-02" db="EMBL/GenBank/DDBJ databases">
        <title>A chromosome-scale genome assembly of the black bullhead catfish (Ameiurus melas).</title>
        <authorList>
            <person name="Wen M."/>
            <person name="Zham M."/>
            <person name="Cabau C."/>
            <person name="Klopp C."/>
            <person name="Donnadieu C."/>
            <person name="Roques C."/>
            <person name="Bouchez O."/>
            <person name="Lampietro C."/>
            <person name="Jouanno E."/>
            <person name="Herpin A."/>
            <person name="Louis A."/>
            <person name="Berthelot C."/>
            <person name="Parey E."/>
            <person name="Roest-Crollius H."/>
            <person name="Braasch I."/>
            <person name="Postlethwait J."/>
            <person name="Robinson-Rechavi M."/>
            <person name="Echchiki A."/>
            <person name="Begum T."/>
            <person name="Montfort J."/>
            <person name="Schartl M."/>
            <person name="Bobe J."/>
            <person name="Guiguen Y."/>
        </authorList>
    </citation>
    <scope>NUCLEOTIDE SEQUENCE [LARGE SCALE GENOMIC DNA]</scope>
    <source>
        <strain evidence="2">M_S1</strain>
        <tissue evidence="2">Blood</tissue>
    </source>
</reference>
<name>A0A7J6AYY2_AMEME</name>
<dbReference type="Proteomes" id="UP000593565">
    <property type="component" value="Unassembled WGS sequence"/>
</dbReference>
<sequence length="108" mass="11553">MALSLNVGRPMAEGIPGGTSSEPVTPEDSSAFIKYSDGNICLLEPAVPTEPQTVEDDGDEETISASTDRPTECGRTAGGMPINFWCTDEHSSVIYSKCHSLILNFRTT</sequence>
<accession>A0A7J6AYY2</accession>
<feature type="compositionally biased region" description="Acidic residues" evidence="1">
    <location>
        <begin position="53"/>
        <end position="62"/>
    </location>
</feature>
<dbReference type="EMBL" id="JAAGNN010000006">
    <property type="protein sequence ID" value="KAF4088083.1"/>
    <property type="molecule type" value="Genomic_DNA"/>
</dbReference>
<proteinExistence type="predicted"/>
<evidence type="ECO:0000313" key="3">
    <source>
        <dbReference type="Proteomes" id="UP000593565"/>
    </source>
</evidence>
<feature type="region of interest" description="Disordered" evidence="1">
    <location>
        <begin position="1"/>
        <end position="29"/>
    </location>
</feature>
<dbReference type="AlphaFoldDB" id="A0A7J6AYY2"/>
<comment type="caution">
    <text evidence="2">The sequence shown here is derived from an EMBL/GenBank/DDBJ whole genome shotgun (WGS) entry which is preliminary data.</text>
</comment>
<gene>
    <name evidence="2" type="ORF">AMELA_G00078750</name>
</gene>
<evidence type="ECO:0000313" key="2">
    <source>
        <dbReference type="EMBL" id="KAF4088083.1"/>
    </source>
</evidence>
<feature type="region of interest" description="Disordered" evidence="1">
    <location>
        <begin position="48"/>
        <end position="75"/>
    </location>
</feature>
<organism evidence="2 3">
    <name type="scientific">Ameiurus melas</name>
    <name type="common">Black bullhead</name>
    <name type="synonym">Silurus melas</name>
    <dbReference type="NCBI Taxonomy" id="219545"/>
    <lineage>
        <taxon>Eukaryota</taxon>
        <taxon>Metazoa</taxon>
        <taxon>Chordata</taxon>
        <taxon>Craniata</taxon>
        <taxon>Vertebrata</taxon>
        <taxon>Euteleostomi</taxon>
        <taxon>Actinopterygii</taxon>
        <taxon>Neopterygii</taxon>
        <taxon>Teleostei</taxon>
        <taxon>Ostariophysi</taxon>
        <taxon>Siluriformes</taxon>
        <taxon>Ictaluridae</taxon>
        <taxon>Ameiurus</taxon>
    </lineage>
</organism>
<keyword evidence="3" id="KW-1185">Reference proteome</keyword>
<protein>
    <submittedName>
        <fullName evidence="2">Uncharacterized protein</fullName>
    </submittedName>
</protein>